<organism evidence="1">
    <name type="scientific">marine metagenome</name>
    <dbReference type="NCBI Taxonomy" id="408172"/>
    <lineage>
        <taxon>unclassified sequences</taxon>
        <taxon>metagenomes</taxon>
        <taxon>ecological metagenomes</taxon>
    </lineage>
</organism>
<proteinExistence type="predicted"/>
<evidence type="ECO:0008006" key="2">
    <source>
        <dbReference type="Google" id="ProtNLM"/>
    </source>
</evidence>
<feature type="non-terminal residue" evidence="1">
    <location>
        <position position="85"/>
    </location>
</feature>
<accession>A0A381UZC9</accession>
<reference evidence="1" key="1">
    <citation type="submission" date="2018-05" db="EMBL/GenBank/DDBJ databases">
        <authorList>
            <person name="Lanie J.A."/>
            <person name="Ng W.-L."/>
            <person name="Kazmierczak K.M."/>
            <person name="Andrzejewski T.M."/>
            <person name="Davidsen T.M."/>
            <person name="Wayne K.J."/>
            <person name="Tettelin H."/>
            <person name="Glass J.I."/>
            <person name="Rusch D."/>
            <person name="Podicherti R."/>
            <person name="Tsui H.-C.T."/>
            <person name="Winkler M.E."/>
        </authorList>
    </citation>
    <scope>NUCLEOTIDE SEQUENCE</scope>
</reference>
<evidence type="ECO:0000313" key="1">
    <source>
        <dbReference type="EMBL" id="SVA33482.1"/>
    </source>
</evidence>
<sequence>MKIGFWGTPSHAAEVLGVLLNSELEVRVVYAGPDRELGRGRTVRMGPVKRMAVENDLPVFQPEDLTEPGVVESLREAGVDLCVVA</sequence>
<name>A0A381UZC9_9ZZZZ</name>
<dbReference type="AlphaFoldDB" id="A0A381UZC9"/>
<dbReference type="InterPro" id="IPR036477">
    <property type="entry name" value="Formyl_transf_N_sf"/>
</dbReference>
<dbReference type="Gene3D" id="3.40.50.170">
    <property type="entry name" value="Formyl transferase, N-terminal domain"/>
    <property type="match status" value="1"/>
</dbReference>
<dbReference type="SUPFAM" id="SSF53328">
    <property type="entry name" value="Formyltransferase"/>
    <property type="match status" value="1"/>
</dbReference>
<dbReference type="EMBL" id="UINC01007465">
    <property type="protein sequence ID" value="SVA33482.1"/>
    <property type="molecule type" value="Genomic_DNA"/>
</dbReference>
<gene>
    <name evidence="1" type="ORF">METZ01_LOCUS86336</name>
</gene>
<protein>
    <recommendedName>
        <fullName evidence="2">Methionyl-tRNA formyltransferase</fullName>
    </recommendedName>
</protein>